<dbReference type="AlphaFoldDB" id="A0AAN7EV64"/>
<dbReference type="PANTHER" id="PTHR31719">
    <property type="entry name" value="NAC TRANSCRIPTION FACTOR 56"/>
    <property type="match status" value="1"/>
</dbReference>
<evidence type="ECO:0000313" key="6">
    <source>
        <dbReference type="EMBL" id="KAK4580851.1"/>
    </source>
</evidence>
<sequence>MMIWLPCGSKFNPEDDQLINLYLMKKVRGQSLGLLHDAMQYSGSVYGSAASNGNPPLPPWEYCTHEKALLDYEKYYFFTMLNRVGGESRVARTVGNYGAWHVSSTNEVYDPKTQKLIGMKKLLNFKVYEKDGMSKTEWIMHEFSLAGDSLEGADPELCSKLVLCVIQNTEKKGFDHKGMKCNFRHCFSCQNQQQPLQTMWKTRNQAIEFQSPVPNNFTIPSETGTRIGTSSGTYQSKVNTSYSHTASAATGAETGIGTSSGTYVEVGNSCTNQFFNSEATRPTKKICRLHQDMGIGMSMPSLPLGSGFELGNQALQDSYQSSLSNTTNMGALYMDYNFPQETNIDMPTLPPGSGFKFGNQAHQDSYQSFLPTYIGALYTDGNFDQEIGMDMPSLQLGSGFHLGNQPIQDAYHSSLPNHKNMGDFDSKEDWSKKTCCLPPIPPNIGQSSGFGGFIL</sequence>
<keyword evidence="2" id="KW-0238">DNA-binding</keyword>
<proteinExistence type="predicted"/>
<keyword evidence="7" id="KW-1185">Reference proteome</keyword>
<name>A0AAN7EV64_QUERU</name>
<organism evidence="6 7">
    <name type="scientific">Quercus rubra</name>
    <name type="common">Northern red oak</name>
    <name type="synonym">Quercus borealis</name>
    <dbReference type="NCBI Taxonomy" id="3512"/>
    <lineage>
        <taxon>Eukaryota</taxon>
        <taxon>Viridiplantae</taxon>
        <taxon>Streptophyta</taxon>
        <taxon>Embryophyta</taxon>
        <taxon>Tracheophyta</taxon>
        <taxon>Spermatophyta</taxon>
        <taxon>Magnoliopsida</taxon>
        <taxon>eudicotyledons</taxon>
        <taxon>Gunneridae</taxon>
        <taxon>Pentapetalae</taxon>
        <taxon>rosids</taxon>
        <taxon>fabids</taxon>
        <taxon>Fagales</taxon>
        <taxon>Fagaceae</taxon>
        <taxon>Quercus</taxon>
    </lineage>
</organism>
<dbReference type="GO" id="GO:0003677">
    <property type="term" value="F:DNA binding"/>
    <property type="evidence" value="ECO:0007669"/>
    <property type="project" value="UniProtKB-KW"/>
</dbReference>
<dbReference type="GO" id="GO:0048731">
    <property type="term" value="P:system development"/>
    <property type="evidence" value="ECO:0007669"/>
    <property type="project" value="TreeGrafter"/>
</dbReference>
<dbReference type="Proteomes" id="UP001324115">
    <property type="component" value="Unassembled WGS sequence"/>
</dbReference>
<dbReference type="EMBL" id="JAXUIC010000007">
    <property type="protein sequence ID" value="KAK4580851.1"/>
    <property type="molecule type" value="Genomic_DNA"/>
</dbReference>
<dbReference type="SUPFAM" id="SSF101941">
    <property type="entry name" value="NAC domain"/>
    <property type="match status" value="1"/>
</dbReference>
<accession>A0AAN7EV64</accession>
<evidence type="ECO:0000256" key="3">
    <source>
        <dbReference type="ARBA" id="ARBA00023163"/>
    </source>
</evidence>
<keyword evidence="1" id="KW-0805">Transcription regulation</keyword>
<dbReference type="Gene3D" id="2.170.150.80">
    <property type="entry name" value="NAC domain"/>
    <property type="match status" value="1"/>
</dbReference>
<dbReference type="Pfam" id="PF02365">
    <property type="entry name" value="NAM"/>
    <property type="match status" value="1"/>
</dbReference>
<evidence type="ECO:0000256" key="4">
    <source>
        <dbReference type="ARBA" id="ARBA00023242"/>
    </source>
</evidence>
<dbReference type="GO" id="GO:0006355">
    <property type="term" value="P:regulation of DNA-templated transcription"/>
    <property type="evidence" value="ECO:0007669"/>
    <property type="project" value="InterPro"/>
</dbReference>
<keyword evidence="4" id="KW-0539">Nucleus</keyword>
<dbReference type="InterPro" id="IPR003441">
    <property type="entry name" value="NAC-dom"/>
</dbReference>
<keyword evidence="3" id="KW-0804">Transcription</keyword>
<evidence type="ECO:0000259" key="5">
    <source>
        <dbReference type="PROSITE" id="PS51005"/>
    </source>
</evidence>
<gene>
    <name evidence="6" type="ORF">RGQ29_024483</name>
</gene>
<dbReference type="PANTHER" id="PTHR31719:SF164">
    <property type="entry name" value="NAC DOMAIN-CONTAINING PROTEIN"/>
    <property type="match status" value="1"/>
</dbReference>
<evidence type="ECO:0000256" key="2">
    <source>
        <dbReference type="ARBA" id="ARBA00023125"/>
    </source>
</evidence>
<evidence type="ECO:0000256" key="1">
    <source>
        <dbReference type="ARBA" id="ARBA00023015"/>
    </source>
</evidence>
<protein>
    <recommendedName>
        <fullName evidence="5">NAC domain-containing protein</fullName>
    </recommendedName>
</protein>
<feature type="domain" description="NAC" evidence="5">
    <location>
        <begin position="5"/>
        <end position="169"/>
    </location>
</feature>
<dbReference type="PROSITE" id="PS51005">
    <property type="entry name" value="NAC"/>
    <property type="match status" value="1"/>
</dbReference>
<comment type="caution">
    <text evidence="6">The sequence shown here is derived from an EMBL/GenBank/DDBJ whole genome shotgun (WGS) entry which is preliminary data.</text>
</comment>
<reference evidence="6 7" key="1">
    <citation type="journal article" date="2023" name="G3 (Bethesda)">
        <title>A haplotype-resolved chromosome-scale genome for Quercus rubra L. provides insights into the genetics of adaptive traits for red oak species.</title>
        <authorList>
            <person name="Kapoor B."/>
            <person name="Jenkins J."/>
            <person name="Schmutz J."/>
            <person name="Zhebentyayeva T."/>
            <person name="Kuelheim C."/>
            <person name="Coggeshall M."/>
            <person name="Heim C."/>
            <person name="Lasky J.R."/>
            <person name="Leites L."/>
            <person name="Islam-Faridi N."/>
            <person name="Romero-Severson J."/>
            <person name="DeLeo V.L."/>
            <person name="Lucas S.M."/>
            <person name="Lazic D."/>
            <person name="Gailing O."/>
            <person name="Carlson J."/>
            <person name="Staton M."/>
        </authorList>
    </citation>
    <scope>NUCLEOTIDE SEQUENCE [LARGE SCALE GENOMIC DNA]</scope>
    <source>
        <strain evidence="6">Pseudo-F2</strain>
    </source>
</reference>
<dbReference type="InterPro" id="IPR036093">
    <property type="entry name" value="NAC_dom_sf"/>
</dbReference>
<evidence type="ECO:0000313" key="7">
    <source>
        <dbReference type="Proteomes" id="UP001324115"/>
    </source>
</evidence>